<reference evidence="3 4" key="1">
    <citation type="journal article" date="2017" name="BMC Biol.">
        <title>Genomic innovations, transcriptional plasticity and gene loss underlying the evolution and divergence of two highly polyphagous and invasive Helicoverpa pest species.</title>
        <authorList>
            <person name="Pearce S.L."/>
            <person name="Clarke D.F."/>
            <person name="East P.D."/>
            <person name="Elfekih S."/>
            <person name="Gordon K.H."/>
            <person name="Jermiin L.S."/>
            <person name="McGaughran A."/>
            <person name="Oakeshott J.G."/>
            <person name="Papanikolaou A."/>
            <person name="Perera O.P."/>
            <person name="Rane R.V."/>
            <person name="Richards S."/>
            <person name="Tay W.T."/>
            <person name="Walsh T.K."/>
            <person name="Anderson A."/>
            <person name="Anderson C.J."/>
            <person name="Asgari S."/>
            <person name="Board P.G."/>
            <person name="Bretschneider A."/>
            <person name="Campbell P.M."/>
            <person name="Chertemps T."/>
            <person name="Christeller J.T."/>
            <person name="Coppin C.W."/>
            <person name="Downes S.J."/>
            <person name="Duan G."/>
            <person name="Farnsworth C.A."/>
            <person name="Good R.T."/>
            <person name="Han L.B."/>
            <person name="Han Y.C."/>
            <person name="Hatje K."/>
            <person name="Horne I."/>
            <person name="Huang Y.P."/>
            <person name="Hughes D.S."/>
            <person name="Jacquin-Joly E."/>
            <person name="James W."/>
            <person name="Jhangiani S."/>
            <person name="Kollmar M."/>
            <person name="Kuwar S.S."/>
            <person name="Li S."/>
            <person name="Liu N.Y."/>
            <person name="Maibeche M.T."/>
            <person name="Miller J.R."/>
            <person name="Montagne N."/>
            <person name="Perry T."/>
            <person name="Qu J."/>
            <person name="Song S.V."/>
            <person name="Sutton G.G."/>
            <person name="Vogel H."/>
            <person name="Walenz B.P."/>
            <person name="Xu W."/>
            <person name="Zhang H.J."/>
            <person name="Zou Z."/>
            <person name="Batterham P."/>
            <person name="Edwards O.R."/>
            <person name="Feyereisen R."/>
            <person name="Gibbs R.A."/>
            <person name="Heckel D.G."/>
            <person name="McGrath A."/>
            <person name="Robin C."/>
            <person name="Scherer S.E."/>
            <person name="Worley K.C."/>
            <person name="Wu Y.D."/>
        </authorList>
    </citation>
    <scope>NUCLEOTIDE SEQUENCE [LARGE SCALE GENOMIC DNA]</scope>
    <source>
        <strain evidence="3">Harm_GR_Male_#8</strain>
        <tissue evidence="3">Whole organism</tissue>
    </source>
</reference>
<gene>
    <name evidence="3" type="primary">HaOG204388</name>
    <name evidence="3" type="ORF">B5X24_HaOG204388</name>
</gene>
<evidence type="ECO:0000256" key="2">
    <source>
        <dbReference type="SAM" id="SignalP"/>
    </source>
</evidence>
<feature type="chain" id="PRO_5015903497" evidence="2">
    <location>
        <begin position="20"/>
        <end position="240"/>
    </location>
</feature>
<evidence type="ECO:0000313" key="3">
    <source>
        <dbReference type="EMBL" id="PZC76620.1"/>
    </source>
</evidence>
<protein>
    <submittedName>
        <fullName evidence="3">Uncharacterized protein</fullName>
    </submittedName>
</protein>
<dbReference type="EMBL" id="KZ149951">
    <property type="protein sequence ID" value="PZC76620.1"/>
    <property type="molecule type" value="Genomic_DNA"/>
</dbReference>
<dbReference type="AlphaFoldDB" id="A0A2W1BV16"/>
<sequence>MKLVFSLMVLTFVVFEASGYPYPVYTSSGNVDTWSYGDENRGGRVLSRSYGPYANRRIVRGGPTTYSVYQPESRLTSQQAIEYHQAVKRRQALLEVNDTPPQENAPFYPQVQENPAVVPAEATELILPNDQVIPTTEKTIVPELIEPEIEEPKEEVQQTKKVAEEKKQKKWFDEEDDDDEEDYPSQAKFLRGGSFFPMIFGWGGGSGPIAVANAYSTGKGGAAASHATAYATHKPIERKP</sequence>
<proteinExistence type="predicted"/>
<feature type="compositionally biased region" description="Acidic residues" evidence="1">
    <location>
        <begin position="173"/>
        <end position="183"/>
    </location>
</feature>
<evidence type="ECO:0000256" key="1">
    <source>
        <dbReference type="SAM" id="MobiDB-lite"/>
    </source>
</evidence>
<evidence type="ECO:0000313" key="4">
    <source>
        <dbReference type="Proteomes" id="UP000249218"/>
    </source>
</evidence>
<accession>A0A2W1BV16</accession>
<feature type="region of interest" description="Disordered" evidence="1">
    <location>
        <begin position="151"/>
        <end position="184"/>
    </location>
</feature>
<organism evidence="3 4">
    <name type="scientific">Helicoverpa armigera</name>
    <name type="common">Cotton bollworm</name>
    <name type="synonym">Heliothis armigera</name>
    <dbReference type="NCBI Taxonomy" id="29058"/>
    <lineage>
        <taxon>Eukaryota</taxon>
        <taxon>Metazoa</taxon>
        <taxon>Ecdysozoa</taxon>
        <taxon>Arthropoda</taxon>
        <taxon>Hexapoda</taxon>
        <taxon>Insecta</taxon>
        <taxon>Pterygota</taxon>
        <taxon>Neoptera</taxon>
        <taxon>Endopterygota</taxon>
        <taxon>Lepidoptera</taxon>
        <taxon>Glossata</taxon>
        <taxon>Ditrysia</taxon>
        <taxon>Noctuoidea</taxon>
        <taxon>Noctuidae</taxon>
        <taxon>Heliothinae</taxon>
        <taxon>Helicoverpa</taxon>
    </lineage>
</organism>
<name>A0A2W1BV16_HELAM</name>
<dbReference type="Proteomes" id="UP000249218">
    <property type="component" value="Unassembled WGS sequence"/>
</dbReference>
<keyword evidence="4" id="KW-1185">Reference proteome</keyword>
<feature type="signal peptide" evidence="2">
    <location>
        <begin position="1"/>
        <end position="19"/>
    </location>
</feature>
<dbReference type="OrthoDB" id="6627608at2759"/>
<feature type="compositionally biased region" description="Basic and acidic residues" evidence="1">
    <location>
        <begin position="154"/>
        <end position="172"/>
    </location>
</feature>
<keyword evidence="2" id="KW-0732">Signal</keyword>